<dbReference type="EMBL" id="FOXQ01000009">
    <property type="protein sequence ID" value="SFQ33250.1"/>
    <property type="molecule type" value="Genomic_DNA"/>
</dbReference>
<keyword evidence="2" id="KW-1185">Reference proteome</keyword>
<organism evidence="1 2">
    <name type="scientific">Parafilimonas terrae</name>
    <dbReference type="NCBI Taxonomy" id="1465490"/>
    <lineage>
        <taxon>Bacteria</taxon>
        <taxon>Pseudomonadati</taxon>
        <taxon>Bacteroidota</taxon>
        <taxon>Chitinophagia</taxon>
        <taxon>Chitinophagales</taxon>
        <taxon>Chitinophagaceae</taxon>
        <taxon>Parafilimonas</taxon>
    </lineage>
</organism>
<reference evidence="1 2" key="1">
    <citation type="submission" date="2016-10" db="EMBL/GenBank/DDBJ databases">
        <authorList>
            <person name="de Groot N.N."/>
        </authorList>
    </citation>
    <scope>NUCLEOTIDE SEQUENCE [LARGE SCALE GENOMIC DNA]</scope>
    <source>
        <strain evidence="1 2">DSM 28286</strain>
    </source>
</reference>
<dbReference type="RefSeq" id="WP_090659935.1">
    <property type="nucleotide sequence ID" value="NZ_FOXQ01000009.1"/>
</dbReference>
<gene>
    <name evidence="1" type="ORF">SAMN05444277_10953</name>
</gene>
<dbReference type="AlphaFoldDB" id="A0A1I5XMW6"/>
<proteinExistence type="predicted"/>
<dbReference type="PROSITE" id="PS51257">
    <property type="entry name" value="PROKAR_LIPOPROTEIN"/>
    <property type="match status" value="1"/>
</dbReference>
<dbReference type="Proteomes" id="UP000199031">
    <property type="component" value="Unassembled WGS sequence"/>
</dbReference>
<dbReference type="OrthoDB" id="797442at2"/>
<dbReference type="STRING" id="1465490.SAMN05444277_10953"/>
<name>A0A1I5XMW6_9BACT</name>
<evidence type="ECO:0008006" key="3">
    <source>
        <dbReference type="Google" id="ProtNLM"/>
    </source>
</evidence>
<sequence>MKLKYFIAVLFVAITACKKDAQKLSPGLEGTWELISSDGGWSGHHEYARGNGNIFTFNDNHYSQVIKSTDTTYQYAGTFKIYTGKPCDFAKKQTLIDFDNSGFASSFSLSEGRLTIGTTECIMDGGSSTYKKIR</sequence>
<accession>A0A1I5XMW6</accession>
<evidence type="ECO:0000313" key="1">
    <source>
        <dbReference type="EMBL" id="SFQ33250.1"/>
    </source>
</evidence>
<protein>
    <recommendedName>
        <fullName evidence="3">Lipocalin-like domain-containing protein</fullName>
    </recommendedName>
</protein>
<evidence type="ECO:0000313" key="2">
    <source>
        <dbReference type="Proteomes" id="UP000199031"/>
    </source>
</evidence>